<dbReference type="InterPro" id="IPR043128">
    <property type="entry name" value="Rev_trsase/Diguanyl_cyclase"/>
</dbReference>
<dbReference type="Gene3D" id="3.30.70.270">
    <property type="match status" value="1"/>
</dbReference>
<evidence type="ECO:0000313" key="2">
    <source>
        <dbReference type="Proteomes" id="UP000694846"/>
    </source>
</evidence>
<dbReference type="GeneID" id="112691242"/>
<dbReference type="InterPro" id="IPR043502">
    <property type="entry name" value="DNA/RNA_pol_sf"/>
</dbReference>
<accession>A0A8B8GE09</accession>
<dbReference type="GO" id="GO:0071897">
    <property type="term" value="P:DNA biosynthetic process"/>
    <property type="evidence" value="ECO:0007669"/>
    <property type="project" value="UniProtKB-ARBA"/>
</dbReference>
<dbReference type="Pfam" id="PF00078">
    <property type="entry name" value="RVT_1"/>
    <property type="match status" value="1"/>
</dbReference>
<dbReference type="RefSeq" id="XP_025421183.1">
    <property type="nucleotide sequence ID" value="XM_025565398.1"/>
</dbReference>
<dbReference type="SUPFAM" id="SSF56672">
    <property type="entry name" value="DNA/RNA polymerases"/>
    <property type="match status" value="1"/>
</dbReference>
<evidence type="ECO:0000259" key="1">
    <source>
        <dbReference type="PROSITE" id="PS50878"/>
    </source>
</evidence>
<dbReference type="PANTHER" id="PTHR47027">
    <property type="entry name" value="REVERSE TRANSCRIPTASE DOMAIN-CONTAINING PROTEIN"/>
    <property type="match status" value="1"/>
</dbReference>
<feature type="domain" description="Reverse transcriptase" evidence="1">
    <location>
        <begin position="1"/>
        <end position="211"/>
    </location>
</feature>
<dbReference type="InterPro" id="IPR000477">
    <property type="entry name" value="RT_dom"/>
</dbReference>
<dbReference type="PANTHER" id="PTHR47027:SF20">
    <property type="entry name" value="REVERSE TRANSCRIPTASE-LIKE PROTEIN WITH RNA-DIRECTED DNA POLYMERASE DOMAIN"/>
    <property type="match status" value="1"/>
</dbReference>
<dbReference type="OrthoDB" id="8196546at2759"/>
<keyword evidence="2" id="KW-1185">Reference proteome</keyword>
<reference evidence="3" key="1">
    <citation type="submission" date="2025-08" db="UniProtKB">
        <authorList>
            <consortium name="RefSeq"/>
        </authorList>
    </citation>
    <scope>IDENTIFICATION</scope>
    <source>
        <tissue evidence="3">Whole body</tissue>
    </source>
</reference>
<proteinExistence type="predicted"/>
<protein>
    <submittedName>
        <fullName evidence="3">Uncharacterized protein LOC112691242</fullName>
    </submittedName>
</protein>
<dbReference type="PROSITE" id="PS50878">
    <property type="entry name" value="RT_POL"/>
    <property type="match status" value="1"/>
</dbReference>
<evidence type="ECO:0000313" key="3">
    <source>
        <dbReference type="RefSeq" id="XP_025421183.1"/>
    </source>
</evidence>
<sequence>MLKDHDHAPEAYRATVTDVMNEMEKRSFKAFEMWCWRQNGKNNWAERITNKVVLTQSKQAYVAFIDLEKAFDNVNWEILFNIMKTINIDIKDRRIIHKLHLNEKAVITDKRSKAWEEANIEKGVRQGCNLSPTLFNLYIENTLKQLREEKNGGIKINGMLVQMLRFADDIALIAESEEALGNIKQKLLSNITIENEKLETVQCFTYLGSKITHDGRSEMDIKSRIAQAKQAFYQKKHLLTANTVSLNTRKNLIKSFIWTIALYGAETWTILKAEIKKIEAFETWCWRRALKISWTEKVKNEEVYLKMNEQKAIWTTIKEKRKKWIGYIMRNNEWIITEGKIEGKAGKGRPRTPFMKQIIDDIGETNYKELKVAVMDRDKWRAIKVI</sequence>
<dbReference type="Proteomes" id="UP000694846">
    <property type="component" value="Unplaced"/>
</dbReference>
<name>A0A8B8GE09_9HEMI</name>
<gene>
    <name evidence="3" type="primary">LOC112691242</name>
</gene>
<organism evidence="2 3">
    <name type="scientific">Sipha flava</name>
    <name type="common">yellow sugarcane aphid</name>
    <dbReference type="NCBI Taxonomy" id="143950"/>
    <lineage>
        <taxon>Eukaryota</taxon>
        <taxon>Metazoa</taxon>
        <taxon>Ecdysozoa</taxon>
        <taxon>Arthropoda</taxon>
        <taxon>Hexapoda</taxon>
        <taxon>Insecta</taxon>
        <taxon>Pterygota</taxon>
        <taxon>Neoptera</taxon>
        <taxon>Paraneoptera</taxon>
        <taxon>Hemiptera</taxon>
        <taxon>Sternorrhyncha</taxon>
        <taxon>Aphidomorpha</taxon>
        <taxon>Aphidoidea</taxon>
        <taxon>Aphididae</taxon>
        <taxon>Sipha</taxon>
    </lineage>
</organism>
<dbReference type="AlphaFoldDB" id="A0A8B8GE09"/>